<feature type="compositionally biased region" description="Pro residues" evidence="1">
    <location>
        <begin position="256"/>
        <end position="266"/>
    </location>
</feature>
<dbReference type="GeneID" id="119720861"/>
<name>A0A913Z745_PATMI</name>
<feature type="compositionally biased region" description="Polar residues" evidence="1">
    <location>
        <begin position="98"/>
        <end position="108"/>
    </location>
</feature>
<accession>A0A913Z745</accession>
<dbReference type="Proteomes" id="UP000887568">
    <property type="component" value="Unplaced"/>
</dbReference>
<dbReference type="Gene3D" id="3.10.10.10">
    <property type="entry name" value="HIV Type 1 Reverse Transcriptase, subunit A, domain 1"/>
    <property type="match status" value="1"/>
</dbReference>
<feature type="region of interest" description="Disordered" evidence="1">
    <location>
        <begin position="98"/>
        <end position="144"/>
    </location>
</feature>
<dbReference type="InterPro" id="IPR052055">
    <property type="entry name" value="Hepadnavirus_pol/RT"/>
</dbReference>
<dbReference type="SUPFAM" id="SSF56672">
    <property type="entry name" value="DNA/RNA polymerases"/>
    <property type="match status" value="1"/>
</dbReference>
<feature type="compositionally biased region" description="Low complexity" evidence="1">
    <location>
        <begin position="13"/>
        <end position="25"/>
    </location>
</feature>
<dbReference type="Gene3D" id="3.30.70.270">
    <property type="match status" value="1"/>
</dbReference>
<dbReference type="InterPro" id="IPR043502">
    <property type="entry name" value="DNA/RNA_pol_sf"/>
</dbReference>
<organism evidence="3 4">
    <name type="scientific">Patiria miniata</name>
    <name type="common">Bat star</name>
    <name type="synonym">Asterina miniata</name>
    <dbReference type="NCBI Taxonomy" id="46514"/>
    <lineage>
        <taxon>Eukaryota</taxon>
        <taxon>Metazoa</taxon>
        <taxon>Echinodermata</taxon>
        <taxon>Eleutherozoa</taxon>
        <taxon>Asterozoa</taxon>
        <taxon>Asteroidea</taxon>
        <taxon>Valvatacea</taxon>
        <taxon>Valvatida</taxon>
        <taxon>Asterinidae</taxon>
        <taxon>Patiria</taxon>
    </lineage>
</organism>
<feature type="compositionally biased region" description="Polar residues" evidence="1">
    <location>
        <begin position="135"/>
        <end position="144"/>
    </location>
</feature>
<dbReference type="Pfam" id="PF00078">
    <property type="entry name" value="RVT_1"/>
    <property type="match status" value="1"/>
</dbReference>
<feature type="region of interest" description="Disordered" evidence="1">
    <location>
        <begin position="251"/>
        <end position="270"/>
    </location>
</feature>
<reference evidence="3" key="1">
    <citation type="submission" date="2022-11" db="UniProtKB">
        <authorList>
            <consortium name="EnsemblMetazoa"/>
        </authorList>
    </citation>
    <scope>IDENTIFICATION</scope>
</reference>
<dbReference type="InterPro" id="IPR043128">
    <property type="entry name" value="Rev_trsase/Diguanyl_cyclase"/>
</dbReference>
<dbReference type="OrthoDB" id="6782814at2759"/>
<dbReference type="InterPro" id="IPR000477">
    <property type="entry name" value="RT_dom"/>
</dbReference>
<evidence type="ECO:0000256" key="1">
    <source>
        <dbReference type="SAM" id="MobiDB-lite"/>
    </source>
</evidence>
<proteinExistence type="predicted"/>
<feature type="compositionally biased region" description="Polar residues" evidence="1">
    <location>
        <begin position="31"/>
        <end position="61"/>
    </location>
</feature>
<dbReference type="PANTHER" id="PTHR33050">
    <property type="entry name" value="REVERSE TRANSCRIPTASE DOMAIN-CONTAINING PROTEIN"/>
    <property type="match status" value="1"/>
</dbReference>
<evidence type="ECO:0000313" key="3">
    <source>
        <dbReference type="EnsemblMetazoa" id="XP_038046655.1"/>
    </source>
</evidence>
<sequence>MADSAKTKKKTVSSRSTGKSPSTSQSKRDNSSATTGSNLPGSTVGISPGTNTSPTRVTATPRQIPHSYGSLQEHMASEQQVDSHVQAGRRDLAFETQRSLGNSTSPARSQRLGAPPPPSSSFSRTTGRTVDEDSLSNAQRANLTMTEVVSPARRINARFLPTRAPTSPSFRGIRLLRLLPATPGDSPPDIRVPSSPGGREVTRAYDNNTVFIPPASGPVGGRLGEFSQRWSHVTSDTWVLQTISTGYRLEFTSNPPLQPPRRPTPVPSDSARRVALEKEIISLIDKNAIILLPTGSTLGVTSTFFLAPKKSGDWRPIINLRPLNSYIKPKHFRMETLSTVLQSLKRNWWATSIDLKDAYLHVPIHADHQKFLQFLYQGSGYQFRCLPFGLSTAPRVFTRIAKAVAAFLRQKQIHIFLYLDDWLIVGPTFQDTVDALRQTVQLTLNLGFIINVEKSSLIPTQQPTYLGAVLDMTTGRAMPSGERCQTLWDCIGIFRSSPILPAKAWLRLLGLMASLVDLVPWCRMHMRPLQLHLLYHFRPRKDPISKMVPVTPLIIDKLRWWLAPNNLLCGVVFPRPSPAAILTTDASTLGWGAHMDYLSRAGTWSMEESLLHINHLELLAVDKALRSLESEVLNKLVLVKSDNSTVVSYINRQGGTHSPSLCLATWELLSWCIPRQISLQATHLAGKKNILADALSRGRVSPTEWSLRPPVVKHIFNVLGTPHVDLFASHLNNQLPTFCTRHTHPLAWKVDALSFDWSGMHAYAFPPISLIQRVLTKIETELSRVVLIAPFWPRQPWFPRLLDLLVHSPLILPNRPDLLSQPGSHILHPDPSTLHLCAWMLSKSPSDQRDFRRKLRPWQPRADGDPPEELMIVDFSTSPNGVVRPFTILQLKPYFYWLQLQLAAEANSMLCQWNQAIFDGNLAVYD</sequence>
<evidence type="ECO:0000313" key="4">
    <source>
        <dbReference type="Proteomes" id="UP000887568"/>
    </source>
</evidence>
<dbReference type="RefSeq" id="XP_038046655.1">
    <property type="nucleotide sequence ID" value="XM_038190727.1"/>
</dbReference>
<feature type="domain" description="Reverse transcriptase" evidence="2">
    <location>
        <begin position="288"/>
        <end position="470"/>
    </location>
</feature>
<keyword evidence="4" id="KW-1185">Reference proteome</keyword>
<feature type="region of interest" description="Disordered" evidence="1">
    <location>
        <begin position="179"/>
        <end position="198"/>
    </location>
</feature>
<dbReference type="AlphaFoldDB" id="A0A913Z745"/>
<dbReference type="CDD" id="cd09275">
    <property type="entry name" value="RNase_HI_RT_DIRS1"/>
    <property type="match status" value="1"/>
</dbReference>
<dbReference type="EnsemblMetazoa" id="XM_038190727.1">
    <property type="protein sequence ID" value="XP_038046655.1"/>
    <property type="gene ID" value="LOC119720861"/>
</dbReference>
<protein>
    <recommendedName>
        <fullName evidence="2">Reverse transcriptase domain-containing protein</fullName>
    </recommendedName>
</protein>
<dbReference type="PROSITE" id="PS50878">
    <property type="entry name" value="RT_POL"/>
    <property type="match status" value="1"/>
</dbReference>
<dbReference type="CDD" id="cd03714">
    <property type="entry name" value="RT_DIRS1"/>
    <property type="match status" value="1"/>
</dbReference>
<dbReference type="OMA" id="SKENAHC"/>
<feature type="region of interest" description="Disordered" evidence="1">
    <location>
        <begin position="1"/>
        <end position="85"/>
    </location>
</feature>
<dbReference type="PANTHER" id="PTHR33050:SF7">
    <property type="entry name" value="RIBONUCLEASE H"/>
    <property type="match status" value="1"/>
</dbReference>
<evidence type="ECO:0000259" key="2">
    <source>
        <dbReference type="PROSITE" id="PS50878"/>
    </source>
</evidence>